<keyword evidence="2" id="KW-0812">Transmembrane</keyword>
<dbReference type="Proteomes" id="UP000807469">
    <property type="component" value="Unassembled WGS sequence"/>
</dbReference>
<organism evidence="3 4">
    <name type="scientific">Pholiota conissans</name>
    <dbReference type="NCBI Taxonomy" id="109636"/>
    <lineage>
        <taxon>Eukaryota</taxon>
        <taxon>Fungi</taxon>
        <taxon>Dikarya</taxon>
        <taxon>Basidiomycota</taxon>
        <taxon>Agaricomycotina</taxon>
        <taxon>Agaricomycetes</taxon>
        <taxon>Agaricomycetidae</taxon>
        <taxon>Agaricales</taxon>
        <taxon>Agaricineae</taxon>
        <taxon>Strophariaceae</taxon>
        <taxon>Pholiota</taxon>
    </lineage>
</organism>
<protein>
    <submittedName>
        <fullName evidence="3">Uncharacterized protein</fullName>
    </submittedName>
</protein>
<evidence type="ECO:0000313" key="3">
    <source>
        <dbReference type="EMBL" id="KAF9485412.1"/>
    </source>
</evidence>
<comment type="caution">
    <text evidence="3">The sequence shown here is derived from an EMBL/GenBank/DDBJ whole genome shotgun (WGS) entry which is preliminary data.</text>
</comment>
<evidence type="ECO:0000313" key="4">
    <source>
        <dbReference type="Proteomes" id="UP000807469"/>
    </source>
</evidence>
<keyword evidence="4" id="KW-1185">Reference proteome</keyword>
<keyword evidence="2" id="KW-0472">Membrane</keyword>
<keyword evidence="2" id="KW-1133">Transmembrane helix</keyword>
<reference evidence="3" key="1">
    <citation type="submission" date="2020-11" db="EMBL/GenBank/DDBJ databases">
        <authorList>
            <consortium name="DOE Joint Genome Institute"/>
            <person name="Ahrendt S."/>
            <person name="Riley R."/>
            <person name="Andreopoulos W."/>
            <person name="Labutti K."/>
            <person name="Pangilinan J."/>
            <person name="Ruiz-Duenas F.J."/>
            <person name="Barrasa J.M."/>
            <person name="Sanchez-Garcia M."/>
            <person name="Camarero S."/>
            <person name="Miyauchi S."/>
            <person name="Serrano A."/>
            <person name="Linde D."/>
            <person name="Babiker R."/>
            <person name="Drula E."/>
            <person name="Ayuso-Fernandez I."/>
            <person name="Pacheco R."/>
            <person name="Padilla G."/>
            <person name="Ferreira P."/>
            <person name="Barriuso J."/>
            <person name="Kellner H."/>
            <person name="Castanera R."/>
            <person name="Alfaro M."/>
            <person name="Ramirez L."/>
            <person name="Pisabarro A.G."/>
            <person name="Kuo A."/>
            <person name="Tritt A."/>
            <person name="Lipzen A."/>
            <person name="He G."/>
            <person name="Yan M."/>
            <person name="Ng V."/>
            <person name="Cullen D."/>
            <person name="Martin F."/>
            <person name="Rosso M.-N."/>
            <person name="Henrissat B."/>
            <person name="Hibbett D."/>
            <person name="Martinez A.T."/>
            <person name="Grigoriev I.V."/>
        </authorList>
    </citation>
    <scope>NUCLEOTIDE SEQUENCE</scope>
    <source>
        <strain evidence="3">CIRM-BRFM 674</strain>
    </source>
</reference>
<dbReference type="EMBL" id="MU155136">
    <property type="protein sequence ID" value="KAF9485412.1"/>
    <property type="molecule type" value="Genomic_DNA"/>
</dbReference>
<feature type="region of interest" description="Disordered" evidence="1">
    <location>
        <begin position="196"/>
        <end position="219"/>
    </location>
</feature>
<feature type="transmembrane region" description="Helical" evidence="2">
    <location>
        <begin position="49"/>
        <end position="73"/>
    </location>
</feature>
<evidence type="ECO:0000256" key="1">
    <source>
        <dbReference type="SAM" id="MobiDB-lite"/>
    </source>
</evidence>
<evidence type="ECO:0000256" key="2">
    <source>
        <dbReference type="SAM" id="Phobius"/>
    </source>
</evidence>
<dbReference type="AlphaFoldDB" id="A0A9P5ZBY9"/>
<feature type="region of interest" description="Disordered" evidence="1">
    <location>
        <begin position="104"/>
        <end position="148"/>
    </location>
</feature>
<name>A0A9P5ZBY9_9AGAR</name>
<accession>A0A9P5ZBY9</accession>
<gene>
    <name evidence="3" type="ORF">BDN70DRAFT_639655</name>
</gene>
<sequence>MSTFAKISAQIQDSFKLVLGDGAARLNVHISDALVALKIVFQSELLWNYLLLMATIWIVTFGAMLCFWIGWVLGRDIYNTYHLGIWFTRRIAVSERRVRMVAKHDSRKRKLSEKTPSPTEVPGSGQEVQSSEEANNGHRGGDAVGTSESDSHLAESISFFETSRFPAIVSHPVSGCTIGDSTPDKAVHMHTLANLNETGAPDNTAPRPPTPTVTNPSESIPASVSVFTVLTDANTTSRKDKRKSATTIICAAMDNLAVSPINTAKGLVDLLTPPATPARTLESEAVGAAI</sequence>
<proteinExistence type="predicted"/>